<dbReference type="PANTHER" id="PTHR35596:SF1">
    <property type="entry name" value="MICROBIAL-TYPE PARG CATALYTIC DOMAIN-CONTAINING PROTEIN"/>
    <property type="match status" value="1"/>
</dbReference>
<feature type="region of interest" description="Disordered" evidence="5">
    <location>
        <begin position="95"/>
        <end position="158"/>
    </location>
</feature>
<feature type="compositionally biased region" description="Basic and acidic residues" evidence="5">
    <location>
        <begin position="2125"/>
        <end position="2140"/>
    </location>
</feature>
<evidence type="ECO:0000256" key="1">
    <source>
        <dbReference type="ARBA" id="ARBA00022723"/>
    </source>
</evidence>
<dbReference type="InterPro" id="IPR019261">
    <property type="entry name" value="PARG_cat_microbial"/>
</dbReference>
<keyword evidence="3" id="KW-0862">Zinc</keyword>
<dbReference type="EMBL" id="CAJNOU010000743">
    <property type="protein sequence ID" value="CAF1078114.1"/>
    <property type="molecule type" value="Genomic_DNA"/>
</dbReference>
<dbReference type="Pfam" id="PF10283">
    <property type="entry name" value="zf-CCHH"/>
    <property type="match status" value="1"/>
</dbReference>
<dbReference type="Gene3D" id="3.40.220.10">
    <property type="entry name" value="Leucine Aminopeptidase, subunit E, domain 1"/>
    <property type="match status" value="2"/>
</dbReference>
<reference evidence="7" key="1">
    <citation type="submission" date="2021-02" db="EMBL/GenBank/DDBJ databases">
        <authorList>
            <person name="Nowell W R."/>
        </authorList>
    </citation>
    <scope>NUCLEOTIDE SEQUENCE</scope>
</reference>
<dbReference type="InterPro" id="IPR043472">
    <property type="entry name" value="Macro_dom-like"/>
</dbReference>
<evidence type="ECO:0000256" key="4">
    <source>
        <dbReference type="PROSITE-ProRule" id="PRU00322"/>
    </source>
</evidence>
<dbReference type="PROSITE" id="PS50199">
    <property type="entry name" value="ZF_RANBP2_2"/>
    <property type="match status" value="1"/>
</dbReference>
<dbReference type="SUPFAM" id="SSF52949">
    <property type="entry name" value="Macro domain-like"/>
    <property type="match status" value="1"/>
</dbReference>
<dbReference type="Proteomes" id="UP000663889">
    <property type="component" value="Unassembled WGS sequence"/>
</dbReference>
<feature type="compositionally biased region" description="Basic and acidic residues" evidence="5">
    <location>
        <begin position="1906"/>
        <end position="1915"/>
    </location>
</feature>
<keyword evidence="1" id="KW-0479">Metal-binding</keyword>
<feature type="domain" description="RanBP2-type" evidence="6">
    <location>
        <begin position="49"/>
        <end position="78"/>
    </location>
</feature>
<dbReference type="NCBIfam" id="TIGR02452">
    <property type="entry name" value="TIGR02452 family protein"/>
    <property type="match status" value="1"/>
</dbReference>
<dbReference type="InterPro" id="IPR001876">
    <property type="entry name" value="Znf_RanBP2"/>
</dbReference>
<dbReference type="Pfam" id="PF10021">
    <property type="entry name" value="PARG_cat_microb"/>
    <property type="match status" value="1"/>
</dbReference>
<proteinExistence type="predicted"/>
<dbReference type="InterPro" id="IPR019406">
    <property type="entry name" value="APLF_PBZ"/>
</dbReference>
<accession>A0A814MDC4</accession>
<evidence type="ECO:0000256" key="3">
    <source>
        <dbReference type="ARBA" id="ARBA00022833"/>
    </source>
</evidence>
<sequence>MFHRACIENLLNTKSKTDDQRDDVDYVTSTLDKNKDSSSKVSSYTKQIDEDRWECKNCSAKNLTSEKRCQSCAKSRVTRHSSTVGSSYTTIAEEQYGHSSSSNASKTTDDYTFAKSSKKGNESDDGDQSFVPHKRSTPSTQKKSIEPRASSPSSPQHASMVYISDLPSDIKDNYELETLVCRRIEDLLQLKPKKVKCYSKLGIGVIYVTDNQLKDRLLNKIGKLALDPKEGKYFITFVETIELISYIVLNVTDELKDKELPTTKEISRRWVELHKGEKPLSCNILNAQFPNIYCVVSSALDELIDTSYNGVFSIKNFLGHIYYCADCSFFEDLPRTIKKSHIQEAIADAIGQSDLPSTSLCVQINRHSATACIISANVARLWSTKSFIIIDKNTLQKKTKLVCRLIVHPIPKSFSIQSIIKHRKFNNAVTYHKLSGEHLILELSDKDVFEQCLGRGALRIDDDHVVHVNLCNTLNNPDGGEIDDDTWYEREMLETKPDIMQFAANPQHKIFRFRWNPHIWNEQFKRVASQKRDGVQGTAHDPKNPTPDQIRHLLRVTVMLNTLAVIRKRSYMIEDHEVQLNLKNELKTIVYDHDSTLERREKLSLTKTPYPRTAIRVIRGDCLVEYGRMVKIGKRPVLLNMASSTSPGGGFRKGDGAQEENIFRRSDYCRSLDIGLDEFLKERTDRLHCSSDCRLDRISDPNNMYPMNEYGAIYTSGITVFRQSEETGYAFMETPLENVCAIAMAAYRDPELKGNLLAPKYAVGTRKKIENIFAIAYHHKHDCLILSAFGCGAFKNPPEHVAKLFYSVIEQYAGFFDTIIFAIVDDHNTGRLLNPEGNFQPFASILDNQTVEPSTSMNKPNTMIGPYRLLSDGSTVGLTSYRFTEARFYAADTGVGEKSCYGHTRGAHALSLKNPPEHVAKLFYSVIEQYAGFFDTIIFAIVDDHNTGRLLNPEGNFQPFASILDNQTVEPSTSMNKPNTMIGPYRLLSDGSTVGNITIFDLTPCNYGAKCIEMHNHNHANKFSHPPLCIYAAVQGKCRKTDDTVHTTSFIHRNQCRDGGVCRQINDENHNREFEHPDYCPDEGRCQNQKEDHLKQFRHLPLCEKAHKCMEYQKEVASHCNKFRHCAPRCLHGGFCVMFHDKNHLDEFQHPFSNPCPRSPFDCTHYIQLAGAKDTRSLPDATQSHCIKYAHVCKNGRNCTDKTPLHLSKTIHITRHLCPYHDKCRNINDEEHLNSFTHPNVPDIRPACPFGDKCHDLRKFDHKVSFRHPSAREDGIVQYYGSNENTNFVQNQKDNVANVEDFVSKNKWKSLSSGAIPQQILNWIRTVQPIHRCSPIIFESILLHGHAMSREYMEHLKDPTFVANSVLNHSRMRRIEELKTKTCEEDAKLFVTALVALEFEKNNFTAATVVPPALLGAEVAKGATPYSTKETYEHIIRRKENKLSKTISKSDLNALRTKAIEIAQASIKLHSDPAGIGHPPDKALGTDKLVFSILGPHLGHYYGDVIIVFKREILHHPDANFSVQAATSFASGNAYTWRPWLGNDPKDVAERIKHYHRTKLHASVPGYDYATALELMALTSLRRKSKTMDITLQELLDQWVKTDSHQNIEAHLPQLIPLDYIDHIYIPKNLFSALNENALKAIDAVFKHRITLVSHDGEANHEKGPFGPTPNLKSRVDYQNFVVKELIDQYKEHTARSLLNPIQGVVITIPSSSFDDHYVLPLTISQAYTQYRIENHHVSKDNITYIYWKAMNGDLMLILSNEEIDPNEKQPNLRCLICYVAPKPTASDDDDYHEHTSYLAAAHPFQHDMIMKRKSYKAKSNTFYLGCNSSDFMTYCLQIHRSTGKVVLSHAGPNGIYNHEEISCTFSRSELDLSRMEFIHVSAGTHSVSIRNLIIGFEKKSSMHPTFDKDYKKDTSSANENKSSNAHSDANNHKRHDVHQGASSSAADNKPSKEPGILTRVKNLFVGDGDTSLKPCPNNVNCLKQYSEDANDHNTKYSHPCPYSELCREKQSHLTHTHELHTVPKCRNDEACDKLDDPFHRASYRHTGRPDFLIPCRRQKECPDKSSSHRKKYSHGEQVFGKLPTSAPAVASKHEEDDDHDERTPCKWGVSCHDHNTAHRTKFSHPSDKKPHQPDSDKTPCKWGAKCHNSDAAHRAKFSHPKK</sequence>
<keyword evidence="2 4" id="KW-0863">Zinc-finger</keyword>
<evidence type="ECO:0000256" key="2">
    <source>
        <dbReference type="ARBA" id="ARBA00022771"/>
    </source>
</evidence>
<comment type="caution">
    <text evidence="7">The sequence shown here is derived from an EMBL/GenBank/DDBJ whole genome shotgun (WGS) entry which is preliminary data.</text>
</comment>
<feature type="region of interest" description="Disordered" evidence="5">
    <location>
        <begin position="2117"/>
        <end position="2143"/>
    </location>
</feature>
<dbReference type="PROSITE" id="PS01358">
    <property type="entry name" value="ZF_RANBP2_1"/>
    <property type="match status" value="1"/>
</dbReference>
<feature type="compositionally biased region" description="Polar residues" evidence="5">
    <location>
        <begin position="1916"/>
        <end position="1929"/>
    </location>
</feature>
<evidence type="ECO:0000313" key="7">
    <source>
        <dbReference type="EMBL" id="CAF1078114.1"/>
    </source>
</evidence>
<organism evidence="7 8">
    <name type="scientific">Rotaria sordida</name>
    <dbReference type="NCBI Taxonomy" id="392033"/>
    <lineage>
        <taxon>Eukaryota</taxon>
        <taxon>Metazoa</taxon>
        <taxon>Spiralia</taxon>
        <taxon>Gnathifera</taxon>
        <taxon>Rotifera</taxon>
        <taxon>Eurotatoria</taxon>
        <taxon>Bdelloidea</taxon>
        <taxon>Philodinida</taxon>
        <taxon>Philodinidae</taxon>
        <taxon>Rotaria</taxon>
    </lineage>
</organism>
<dbReference type="InterPro" id="IPR012664">
    <property type="entry name" value="CHP02452"/>
</dbReference>
<gene>
    <name evidence="7" type="ORF">SEV965_LOCUS14705</name>
</gene>
<name>A0A814MDC4_9BILA</name>
<protein>
    <recommendedName>
        <fullName evidence="6">RanBP2-type domain-containing protein</fullName>
    </recommendedName>
</protein>
<dbReference type="PANTHER" id="PTHR35596">
    <property type="entry name" value="DUF2263 DOMAIN-CONTAINING PROTEIN"/>
    <property type="match status" value="1"/>
</dbReference>
<evidence type="ECO:0000259" key="6">
    <source>
        <dbReference type="PROSITE" id="PS50199"/>
    </source>
</evidence>
<feature type="region of interest" description="Disordered" evidence="5">
    <location>
        <begin position="1906"/>
        <end position="1956"/>
    </location>
</feature>
<evidence type="ECO:0000256" key="5">
    <source>
        <dbReference type="SAM" id="MobiDB-lite"/>
    </source>
</evidence>
<dbReference type="GO" id="GO:0008270">
    <property type="term" value="F:zinc ion binding"/>
    <property type="evidence" value="ECO:0007669"/>
    <property type="project" value="UniProtKB-KW"/>
</dbReference>
<feature type="region of interest" description="Disordered" evidence="5">
    <location>
        <begin position="2062"/>
        <end position="2103"/>
    </location>
</feature>
<feature type="compositionally biased region" description="Polar residues" evidence="5">
    <location>
        <begin position="95"/>
        <end position="106"/>
    </location>
</feature>
<evidence type="ECO:0000313" key="8">
    <source>
        <dbReference type="Proteomes" id="UP000663889"/>
    </source>
</evidence>